<comment type="cofactor">
    <cofactor evidence="1 7">
        <name>pyridoxal 5'-phosphate</name>
        <dbReference type="ChEBI" id="CHEBI:597326"/>
    </cofactor>
</comment>
<keyword evidence="5 6" id="KW-0663">Pyridoxal phosphate</keyword>
<proteinExistence type="inferred from homology"/>
<evidence type="ECO:0000313" key="9">
    <source>
        <dbReference type="EMBL" id="MCC9644838.1"/>
    </source>
</evidence>
<organism evidence="9 10">
    <name type="scientific">Rhodopirellula halodulae</name>
    <dbReference type="NCBI Taxonomy" id="2894198"/>
    <lineage>
        <taxon>Bacteria</taxon>
        <taxon>Pseudomonadati</taxon>
        <taxon>Planctomycetota</taxon>
        <taxon>Planctomycetia</taxon>
        <taxon>Pirellulales</taxon>
        <taxon>Pirellulaceae</taxon>
        <taxon>Rhodopirellula</taxon>
    </lineage>
</organism>
<dbReference type="InterPro" id="IPR015422">
    <property type="entry name" value="PyrdxlP-dep_Trfase_small"/>
</dbReference>
<dbReference type="EMBL" id="JAJKFW010000061">
    <property type="protein sequence ID" value="MCC9644838.1"/>
    <property type="molecule type" value="Genomic_DNA"/>
</dbReference>
<name>A0ABS8NMP2_9BACT</name>
<dbReference type="PANTHER" id="PTHR43552:SF2">
    <property type="entry name" value="DIAMINOBUTYRATE--2-OXOGLUTARATE TRANSAMINASE"/>
    <property type="match status" value="1"/>
</dbReference>
<evidence type="ECO:0000256" key="4">
    <source>
        <dbReference type="ARBA" id="ARBA00022679"/>
    </source>
</evidence>
<comment type="catalytic activity">
    <reaction evidence="7">
        <text>L-2,4-diaminobutanoate + 2-oxoglutarate = L-aspartate 4-semialdehyde + L-glutamate</text>
        <dbReference type="Rhea" id="RHEA:11160"/>
        <dbReference type="ChEBI" id="CHEBI:16810"/>
        <dbReference type="ChEBI" id="CHEBI:29985"/>
        <dbReference type="ChEBI" id="CHEBI:58761"/>
        <dbReference type="ChEBI" id="CHEBI:537519"/>
        <dbReference type="EC" id="2.6.1.76"/>
    </reaction>
</comment>
<dbReference type="SUPFAM" id="SSF53383">
    <property type="entry name" value="PLP-dependent transferases"/>
    <property type="match status" value="1"/>
</dbReference>
<sequence length="449" mass="49395">MSQSFQTSVSTATFDRLESEVRGYSRLFPNVFTSAVGSVMRTNDGRELIDFFCGAGSLNYGHNPPEVKRALIDYVSSDGILHSLDMITQAKERFLRTFDEVILQPRAMDYRLQFTGPTGTNAVEAALKLAKKRTQRSHIVAFTNGYHGHSLGSLSVTGNQSYHSEYFGSHNNVSFLPFDGYLGDFDTTILLEKMLSDRSSGLPLPAAVLLETVQGEGGIHVASDPWLQRVQSLCREHDVLLIVDDIQVGNGRTGEFFSFERAGLQPDMVCLSKSIGGGLPLSVLLMRPECDVWQPGQHTGTFRGNNLAFIAAAEVLQNWQNDDFVRGIQQRSDVLREFLSSLLWQSPQPNWDVRGRGMIWGLDVGDGKLARRIIDVAFKNGLLLEASGSQDEVLKFMPALNIPMPLLEEGLQRFGQSLRQAMASGTSPKTASASKKAANPVDCNGEVIS</sequence>
<dbReference type="Gene3D" id="3.90.1150.10">
    <property type="entry name" value="Aspartate Aminotransferase, domain 1"/>
    <property type="match status" value="1"/>
</dbReference>
<dbReference type="PIRSF" id="PIRSF000521">
    <property type="entry name" value="Transaminase_4ab_Lys_Orn"/>
    <property type="match status" value="1"/>
</dbReference>
<dbReference type="EC" id="2.6.1.76" evidence="7"/>
<dbReference type="InterPro" id="IPR005814">
    <property type="entry name" value="Aminotrans_3"/>
</dbReference>
<dbReference type="Proteomes" id="UP001430306">
    <property type="component" value="Unassembled WGS sequence"/>
</dbReference>
<gene>
    <name evidence="9" type="primary">ectB</name>
    <name evidence="9" type="ORF">LOC71_21390</name>
</gene>
<dbReference type="CDD" id="cd00610">
    <property type="entry name" value="OAT_like"/>
    <property type="match status" value="1"/>
</dbReference>
<evidence type="ECO:0000256" key="3">
    <source>
        <dbReference type="ARBA" id="ARBA00022576"/>
    </source>
</evidence>
<keyword evidence="10" id="KW-1185">Reference proteome</keyword>
<feature type="region of interest" description="Disordered" evidence="8">
    <location>
        <begin position="422"/>
        <end position="449"/>
    </location>
</feature>
<accession>A0ABS8NMP2</accession>
<evidence type="ECO:0000256" key="5">
    <source>
        <dbReference type="ARBA" id="ARBA00022898"/>
    </source>
</evidence>
<dbReference type="InterPro" id="IPR004637">
    <property type="entry name" value="Dat"/>
</dbReference>
<evidence type="ECO:0000256" key="7">
    <source>
        <dbReference type="RuleBase" id="RU365034"/>
    </source>
</evidence>
<comment type="function">
    <text evidence="7">Catalyzes reversively the conversion of L-aspartate beta-semialdehyde (ASA) to L-2,4-diaminobutyrate (DABA) by transamination with L-glutamate.</text>
</comment>
<dbReference type="NCBIfam" id="NF006733">
    <property type="entry name" value="PRK09264.1"/>
    <property type="match status" value="1"/>
</dbReference>
<dbReference type="PROSITE" id="PS00600">
    <property type="entry name" value="AA_TRANSFER_CLASS_3"/>
    <property type="match status" value="1"/>
</dbReference>
<dbReference type="InterPro" id="IPR012773">
    <property type="entry name" value="Ectoine_EctB"/>
</dbReference>
<protein>
    <recommendedName>
        <fullName evidence="7">Diaminobutyrate--2-oxoglutarate transaminase</fullName>
        <ecNumber evidence="7">2.6.1.76</ecNumber>
    </recommendedName>
    <alternativeName>
        <fullName evidence="7">DABA aminotransferase</fullName>
    </alternativeName>
</protein>
<comment type="pathway">
    <text evidence="7">Amine and polyamine biosynthesis; ectoine biosynthesis; L-ectoine from L-aspartate 4-semialdehyde: step 1/3.</text>
</comment>
<keyword evidence="3 7" id="KW-0032">Aminotransferase</keyword>
<dbReference type="NCBIfam" id="TIGR02407">
    <property type="entry name" value="ectoine_ectB"/>
    <property type="match status" value="1"/>
</dbReference>
<dbReference type="PANTHER" id="PTHR43552">
    <property type="entry name" value="DIAMINOBUTYRATE--2-OXOGLUTARATE AMINOTRANSFERASE"/>
    <property type="match status" value="1"/>
</dbReference>
<evidence type="ECO:0000256" key="2">
    <source>
        <dbReference type="ARBA" id="ARBA00008954"/>
    </source>
</evidence>
<dbReference type="Gene3D" id="3.40.640.10">
    <property type="entry name" value="Type I PLP-dependent aspartate aminotransferase-like (Major domain)"/>
    <property type="match status" value="1"/>
</dbReference>
<dbReference type="InterPro" id="IPR015424">
    <property type="entry name" value="PyrdxlP-dep_Trfase"/>
</dbReference>
<dbReference type="RefSeq" id="WP_230276515.1">
    <property type="nucleotide sequence ID" value="NZ_JAJKFW010000061.1"/>
</dbReference>
<dbReference type="Pfam" id="PF00202">
    <property type="entry name" value="Aminotran_3"/>
    <property type="match status" value="1"/>
</dbReference>
<dbReference type="NCBIfam" id="TIGR00709">
    <property type="entry name" value="dat"/>
    <property type="match status" value="1"/>
</dbReference>
<comment type="caution">
    <text evidence="9">The sequence shown here is derived from an EMBL/GenBank/DDBJ whole genome shotgun (WGS) entry which is preliminary data.</text>
</comment>
<evidence type="ECO:0000256" key="6">
    <source>
        <dbReference type="RuleBase" id="RU003560"/>
    </source>
</evidence>
<evidence type="ECO:0000256" key="1">
    <source>
        <dbReference type="ARBA" id="ARBA00001933"/>
    </source>
</evidence>
<dbReference type="GO" id="GO:0045303">
    <property type="term" value="F:diaminobutyrate-2-oxoglutarate transaminase activity"/>
    <property type="evidence" value="ECO:0007669"/>
    <property type="project" value="UniProtKB-EC"/>
</dbReference>
<dbReference type="InterPro" id="IPR049704">
    <property type="entry name" value="Aminotrans_3_PPA_site"/>
</dbReference>
<feature type="compositionally biased region" description="Low complexity" evidence="8">
    <location>
        <begin position="423"/>
        <end position="438"/>
    </location>
</feature>
<reference evidence="9" key="1">
    <citation type="submission" date="2021-11" db="EMBL/GenBank/DDBJ databases">
        <title>Genome sequence.</title>
        <authorList>
            <person name="Sun Q."/>
        </authorList>
    </citation>
    <scope>NUCLEOTIDE SEQUENCE</scope>
    <source>
        <strain evidence="9">JC740</strain>
    </source>
</reference>
<keyword evidence="4 7" id="KW-0808">Transferase</keyword>
<evidence type="ECO:0000313" key="10">
    <source>
        <dbReference type="Proteomes" id="UP001430306"/>
    </source>
</evidence>
<comment type="similarity">
    <text evidence="2 6">Belongs to the class-III pyridoxal-phosphate-dependent aminotransferase family.</text>
</comment>
<evidence type="ECO:0000256" key="8">
    <source>
        <dbReference type="SAM" id="MobiDB-lite"/>
    </source>
</evidence>
<dbReference type="InterPro" id="IPR015421">
    <property type="entry name" value="PyrdxlP-dep_Trfase_major"/>
</dbReference>